<reference evidence="3" key="1">
    <citation type="submission" date="2021-07" db="EMBL/GenBank/DDBJ databases">
        <title>Complete genome sequencing of a Clostridium isolate.</title>
        <authorList>
            <person name="Ueki A."/>
            <person name="Tonouchi A."/>
        </authorList>
    </citation>
    <scope>NUCLEOTIDE SEQUENCE [LARGE SCALE GENOMIC DNA]</scope>
    <source>
        <strain evidence="3">C5S11</strain>
    </source>
</reference>
<keyword evidence="3" id="KW-1185">Reference proteome</keyword>
<dbReference type="GO" id="GO:0016740">
    <property type="term" value="F:transferase activity"/>
    <property type="evidence" value="ECO:0007669"/>
    <property type="project" value="UniProtKB-KW"/>
</dbReference>
<evidence type="ECO:0000313" key="3">
    <source>
        <dbReference type="Proteomes" id="UP000824633"/>
    </source>
</evidence>
<dbReference type="Proteomes" id="UP000824633">
    <property type="component" value="Chromosome"/>
</dbReference>
<dbReference type="Pfam" id="PF12895">
    <property type="entry name" value="ANAPC3"/>
    <property type="match status" value="1"/>
</dbReference>
<dbReference type="RefSeq" id="WP_224034876.1">
    <property type="nucleotide sequence ID" value="NZ_AP024849.1"/>
</dbReference>
<gene>
    <name evidence="2" type="ORF">psyc5s11_46930</name>
</gene>
<keyword evidence="2" id="KW-0808">Transferase</keyword>
<evidence type="ECO:0000259" key="1">
    <source>
        <dbReference type="Pfam" id="PF00535"/>
    </source>
</evidence>
<dbReference type="InterPro" id="IPR019734">
    <property type="entry name" value="TPR_rpt"/>
</dbReference>
<dbReference type="EMBL" id="AP024849">
    <property type="protein sequence ID" value="BCZ48626.1"/>
    <property type="molecule type" value="Genomic_DNA"/>
</dbReference>
<dbReference type="PANTHER" id="PTHR43630">
    <property type="entry name" value="POLY-BETA-1,6-N-ACETYL-D-GLUCOSAMINE SYNTHASE"/>
    <property type="match status" value="1"/>
</dbReference>
<protein>
    <submittedName>
        <fullName evidence="2">Glycosyl transferase</fullName>
    </submittedName>
</protein>
<dbReference type="Gene3D" id="3.90.550.10">
    <property type="entry name" value="Spore Coat Polysaccharide Biosynthesis Protein SpsA, Chain A"/>
    <property type="match status" value="1"/>
</dbReference>
<dbReference type="InterPro" id="IPR029044">
    <property type="entry name" value="Nucleotide-diphossugar_trans"/>
</dbReference>
<dbReference type="InterPro" id="IPR001173">
    <property type="entry name" value="Glyco_trans_2-like"/>
</dbReference>
<proteinExistence type="predicted"/>
<dbReference type="SMART" id="SM00028">
    <property type="entry name" value="TPR"/>
    <property type="match status" value="3"/>
</dbReference>
<dbReference type="SUPFAM" id="SSF53448">
    <property type="entry name" value="Nucleotide-diphospho-sugar transferases"/>
    <property type="match status" value="1"/>
</dbReference>
<feature type="domain" description="Glycosyltransferase 2-like" evidence="1">
    <location>
        <begin position="4"/>
        <end position="97"/>
    </location>
</feature>
<dbReference type="Pfam" id="PF00535">
    <property type="entry name" value="Glycos_transf_2"/>
    <property type="match status" value="1"/>
</dbReference>
<dbReference type="SUPFAM" id="SSF48452">
    <property type="entry name" value="TPR-like"/>
    <property type="match status" value="1"/>
</dbReference>
<accession>A0ABM7T9H0</accession>
<evidence type="ECO:0000313" key="2">
    <source>
        <dbReference type="EMBL" id="BCZ48626.1"/>
    </source>
</evidence>
<dbReference type="Gene3D" id="1.25.40.10">
    <property type="entry name" value="Tetratricopeptide repeat domain"/>
    <property type="match status" value="1"/>
</dbReference>
<dbReference type="PANTHER" id="PTHR43630:SF2">
    <property type="entry name" value="GLYCOSYLTRANSFERASE"/>
    <property type="match status" value="1"/>
</dbReference>
<name>A0ABM7T9H0_9CLOT</name>
<sequence length="689" mass="82491">MKLSICMMVKNEEKFLDKCLIYLQKLMENIDSELIIVDTGSEDSTVDIAKKYTDKVYFHKWDNNFSDMRNITISYAHGEWIFIIDADEMLIEYEDIVKFFNSEYIKKYNTVFINVKNLTGSDDISTYSTLSSARIFKNDGEFKYEGAVHNRPLFKEPFAYVNGLIEHYGYIFNDKEFAEKKFKRTTTILKNELEKDSGNIYYWYQLSVSYSMHNDEREALDCAIKAFNIMEKKIAINDLENYLYVYTQLALCYLKIKNFNKVEYICSKAIEAKINHIDVCYLLGKSQLILDKNNEAIRAYEKYLVYLDKYDNKKNINVQTYYHGKREYVFFDLFVLYRRIGDYNQSIKYYSKIKDVFILTNEEAVEENINLYLDMNDYTGLKNFYNNIVIRYDIRNTFILYLEKYKDSNKIEMNKLKAILNENALYTDLYMDLLEFRIAIKNNDDCLLNDFEIMRHMEEEDFNELYYFYGDILYYYMKYSFNKFINCIKNVKEKKAIEFFKYLDNKYDDFIKVLLNTCYVDVKEDLCVICIKKTITKYLVAVAKFDDIKYKEIFNTYVQYGVNYIEIIYKVELLENEEIYFFDDEELAFFAYMRKANLIKSSNEEKYLKYLKKALNIYPYMHSGIKSLLDELKQKETNSEMGIYKSQVVQTIKVLISENKLDEAKELINEYENIISGDTEIQTIKSMFT</sequence>
<organism evidence="2 3">
    <name type="scientific">Clostridium gelidum</name>
    <dbReference type="NCBI Taxonomy" id="704125"/>
    <lineage>
        <taxon>Bacteria</taxon>
        <taxon>Bacillati</taxon>
        <taxon>Bacillota</taxon>
        <taxon>Clostridia</taxon>
        <taxon>Eubacteriales</taxon>
        <taxon>Clostridiaceae</taxon>
        <taxon>Clostridium</taxon>
    </lineage>
</organism>
<dbReference type="InterPro" id="IPR011990">
    <property type="entry name" value="TPR-like_helical_dom_sf"/>
</dbReference>